<evidence type="ECO:0000313" key="3">
    <source>
        <dbReference type="Proteomes" id="UP000823775"/>
    </source>
</evidence>
<reference evidence="2 3" key="1">
    <citation type="journal article" date="2021" name="BMC Genomics">
        <title>Datura genome reveals duplications of psychoactive alkaloid biosynthetic genes and high mutation rate following tissue culture.</title>
        <authorList>
            <person name="Rajewski A."/>
            <person name="Carter-House D."/>
            <person name="Stajich J."/>
            <person name="Litt A."/>
        </authorList>
    </citation>
    <scope>NUCLEOTIDE SEQUENCE [LARGE SCALE GENOMIC DNA]</scope>
    <source>
        <strain evidence="2">AR-01</strain>
    </source>
</reference>
<sequence length="234" mass="25747">MVEGAKKEKRGAHCEEKKIFEVLLVGSFVKWAGSPEAIRNWVAEEWGVIEGVKITQLNDTQFLFRFVNEDLVVKILNEGRRWFDNNFMHLERWKENVGCADPRSSGDMRIVNLVGLPEDKEGNIETGREEGRRAKHRISMLRPSKGILVVRIWVVGPATPVGVLYLQWGLDEEASGVPPPPTDRKCCSDDKSTAGTTLCEGCLGRITTDGVVGSSGDLFLAGRGVAEAVEAAPA</sequence>
<dbReference type="Pfam" id="PF14111">
    <property type="entry name" value="DUF4283"/>
    <property type="match status" value="1"/>
</dbReference>
<dbReference type="Proteomes" id="UP000823775">
    <property type="component" value="Unassembled WGS sequence"/>
</dbReference>
<evidence type="ECO:0000313" key="2">
    <source>
        <dbReference type="EMBL" id="MCD7468228.1"/>
    </source>
</evidence>
<comment type="caution">
    <text evidence="2">The sequence shown here is derived from an EMBL/GenBank/DDBJ whole genome shotgun (WGS) entry which is preliminary data.</text>
</comment>
<evidence type="ECO:0000259" key="1">
    <source>
        <dbReference type="Pfam" id="PF14111"/>
    </source>
</evidence>
<organism evidence="2 3">
    <name type="scientific">Datura stramonium</name>
    <name type="common">Jimsonweed</name>
    <name type="synonym">Common thornapple</name>
    <dbReference type="NCBI Taxonomy" id="4076"/>
    <lineage>
        <taxon>Eukaryota</taxon>
        <taxon>Viridiplantae</taxon>
        <taxon>Streptophyta</taxon>
        <taxon>Embryophyta</taxon>
        <taxon>Tracheophyta</taxon>
        <taxon>Spermatophyta</taxon>
        <taxon>Magnoliopsida</taxon>
        <taxon>eudicotyledons</taxon>
        <taxon>Gunneridae</taxon>
        <taxon>Pentapetalae</taxon>
        <taxon>asterids</taxon>
        <taxon>lamiids</taxon>
        <taxon>Solanales</taxon>
        <taxon>Solanaceae</taxon>
        <taxon>Solanoideae</taxon>
        <taxon>Datureae</taxon>
        <taxon>Datura</taxon>
    </lineage>
</organism>
<dbReference type="PANTHER" id="PTHR34427:SF16">
    <property type="entry name" value="DUF4283 DOMAIN-CONTAINING PROTEIN"/>
    <property type="match status" value="1"/>
</dbReference>
<dbReference type="PANTHER" id="PTHR34427">
    <property type="entry name" value="DUF4283 DOMAIN PROTEIN"/>
    <property type="match status" value="1"/>
</dbReference>
<dbReference type="InterPro" id="IPR025558">
    <property type="entry name" value="DUF4283"/>
</dbReference>
<feature type="domain" description="DUF4283" evidence="1">
    <location>
        <begin position="22"/>
        <end position="100"/>
    </location>
</feature>
<accession>A0ABS8TBC2</accession>
<protein>
    <recommendedName>
        <fullName evidence="1">DUF4283 domain-containing protein</fullName>
    </recommendedName>
</protein>
<proteinExistence type="predicted"/>
<dbReference type="EMBL" id="JACEIK010001309">
    <property type="protein sequence ID" value="MCD7468228.1"/>
    <property type="molecule type" value="Genomic_DNA"/>
</dbReference>
<keyword evidence="3" id="KW-1185">Reference proteome</keyword>
<gene>
    <name evidence="2" type="ORF">HAX54_006215</name>
</gene>
<name>A0ABS8TBC2_DATST</name>